<dbReference type="Pfam" id="PF13385">
    <property type="entry name" value="Laminin_G_3"/>
    <property type="match status" value="1"/>
</dbReference>
<evidence type="ECO:0000256" key="2">
    <source>
        <dbReference type="ARBA" id="ARBA00022737"/>
    </source>
</evidence>
<dbReference type="PROSITE" id="PS51783">
    <property type="entry name" value="PH_BEACH"/>
    <property type="match status" value="1"/>
</dbReference>
<dbReference type="Gene3D" id="1.10.1540.10">
    <property type="entry name" value="BEACH domain"/>
    <property type="match status" value="1"/>
</dbReference>
<reference evidence="7 8" key="1">
    <citation type="submission" date="2023-11" db="EMBL/GenBank/DDBJ databases">
        <title>Draft genome sequence and annotation of the polyextremotolerant black yeast-like fungus Aureobasidium pullulans NRRL 62042.</title>
        <authorList>
            <person name="Dielentheis-Frenken M.R.E."/>
            <person name="Wibberg D."/>
            <person name="Blank L.M."/>
            <person name="Tiso T."/>
        </authorList>
    </citation>
    <scope>NUCLEOTIDE SEQUENCE [LARGE SCALE GENOMIC DNA]</scope>
    <source>
        <strain evidence="7 8">NRRL 62042</strain>
    </source>
</reference>
<dbReference type="InterPro" id="IPR011993">
    <property type="entry name" value="PH-like_dom_sf"/>
</dbReference>
<dbReference type="InterPro" id="IPR036372">
    <property type="entry name" value="BEACH_dom_sf"/>
</dbReference>
<dbReference type="CDD" id="cd01201">
    <property type="entry name" value="PH_BEACH"/>
    <property type="match status" value="1"/>
</dbReference>
<dbReference type="InterPro" id="IPR019775">
    <property type="entry name" value="WD40_repeat_CS"/>
</dbReference>
<gene>
    <name evidence="7" type="ORF">QM012_009558</name>
</gene>
<dbReference type="InterPro" id="IPR051944">
    <property type="entry name" value="BEACH_domain_protein"/>
</dbReference>
<dbReference type="SMART" id="SM01026">
    <property type="entry name" value="Beach"/>
    <property type="match status" value="1"/>
</dbReference>
<proteinExistence type="predicted"/>
<feature type="domain" description="BEACH" evidence="5">
    <location>
        <begin position="1948"/>
        <end position="2243"/>
    </location>
</feature>
<dbReference type="PANTHER" id="PTHR46108:SF4">
    <property type="entry name" value="BLUE CHEESE"/>
    <property type="match status" value="1"/>
</dbReference>
<dbReference type="Pfam" id="PF02138">
    <property type="entry name" value="Beach"/>
    <property type="match status" value="1"/>
</dbReference>
<dbReference type="PROSITE" id="PS50082">
    <property type="entry name" value="WD_REPEATS_2"/>
    <property type="match status" value="1"/>
</dbReference>
<evidence type="ECO:0000256" key="4">
    <source>
        <dbReference type="SAM" id="MobiDB-lite"/>
    </source>
</evidence>
<dbReference type="InterPro" id="IPR023362">
    <property type="entry name" value="PH-BEACH_dom"/>
</dbReference>
<accession>A0ABR0TI35</accession>
<name>A0ABR0TI35_AURPU</name>
<dbReference type="EMBL" id="JASGXD010000009">
    <property type="protein sequence ID" value="KAK6003787.1"/>
    <property type="molecule type" value="Genomic_DNA"/>
</dbReference>
<keyword evidence="8" id="KW-1185">Reference proteome</keyword>
<feature type="compositionally biased region" description="Polar residues" evidence="4">
    <location>
        <begin position="1733"/>
        <end position="1742"/>
    </location>
</feature>
<feature type="compositionally biased region" description="Polar residues" evidence="4">
    <location>
        <begin position="1702"/>
        <end position="1712"/>
    </location>
</feature>
<feature type="compositionally biased region" description="Polar residues" evidence="4">
    <location>
        <begin position="931"/>
        <end position="946"/>
    </location>
</feature>
<dbReference type="InterPro" id="IPR000409">
    <property type="entry name" value="BEACH_dom"/>
</dbReference>
<evidence type="ECO:0000313" key="7">
    <source>
        <dbReference type="EMBL" id="KAK6003787.1"/>
    </source>
</evidence>
<feature type="compositionally biased region" description="Basic and acidic residues" evidence="4">
    <location>
        <begin position="1687"/>
        <end position="1701"/>
    </location>
</feature>
<dbReference type="Pfam" id="PF00400">
    <property type="entry name" value="WD40"/>
    <property type="match status" value="1"/>
</dbReference>
<dbReference type="InterPro" id="IPR056252">
    <property type="entry name" value="Alfy-like_Arm-like"/>
</dbReference>
<feature type="region of interest" description="Disordered" evidence="4">
    <location>
        <begin position="1672"/>
        <end position="1742"/>
    </location>
</feature>
<feature type="compositionally biased region" description="Low complexity" evidence="4">
    <location>
        <begin position="953"/>
        <end position="966"/>
    </location>
</feature>
<dbReference type="SUPFAM" id="SSF50729">
    <property type="entry name" value="PH domain-like"/>
    <property type="match status" value="1"/>
</dbReference>
<organism evidence="7 8">
    <name type="scientific">Aureobasidium pullulans</name>
    <name type="common">Black yeast</name>
    <name type="synonym">Pullularia pullulans</name>
    <dbReference type="NCBI Taxonomy" id="5580"/>
    <lineage>
        <taxon>Eukaryota</taxon>
        <taxon>Fungi</taxon>
        <taxon>Dikarya</taxon>
        <taxon>Ascomycota</taxon>
        <taxon>Pezizomycotina</taxon>
        <taxon>Dothideomycetes</taxon>
        <taxon>Dothideomycetidae</taxon>
        <taxon>Dothideales</taxon>
        <taxon>Saccotheciaceae</taxon>
        <taxon>Aureobasidium</taxon>
    </lineage>
</organism>
<dbReference type="SUPFAM" id="SSF81837">
    <property type="entry name" value="BEACH domain"/>
    <property type="match status" value="1"/>
</dbReference>
<dbReference type="CDD" id="cd06071">
    <property type="entry name" value="Beach"/>
    <property type="match status" value="1"/>
</dbReference>
<dbReference type="InterPro" id="IPR015943">
    <property type="entry name" value="WD40/YVTN_repeat-like_dom_sf"/>
</dbReference>
<protein>
    <recommendedName>
        <fullName evidence="9">Beach-domain-containing protein</fullName>
    </recommendedName>
</protein>
<dbReference type="SMART" id="SM00320">
    <property type="entry name" value="WD40"/>
    <property type="match status" value="4"/>
</dbReference>
<evidence type="ECO:0008006" key="9">
    <source>
        <dbReference type="Google" id="ProtNLM"/>
    </source>
</evidence>
<keyword evidence="1 3" id="KW-0853">WD repeat</keyword>
<dbReference type="InterPro" id="IPR036322">
    <property type="entry name" value="WD40_repeat_dom_sf"/>
</dbReference>
<feature type="region of interest" description="Disordered" evidence="4">
    <location>
        <begin position="1"/>
        <end position="23"/>
    </location>
</feature>
<feature type="repeat" description="WD" evidence="3">
    <location>
        <begin position="2375"/>
        <end position="2416"/>
    </location>
</feature>
<dbReference type="Pfam" id="PF14844">
    <property type="entry name" value="PH_BEACH"/>
    <property type="match status" value="1"/>
</dbReference>
<keyword evidence="2" id="KW-0677">Repeat</keyword>
<dbReference type="Gene3D" id="2.60.120.200">
    <property type="match status" value="1"/>
</dbReference>
<sequence length="2573" mass="289634">MDNRSPSPRRYRSSTSNSSPPLQVRTSAFGSLIQRLSNCKINTSESLRSNHDDLTRLCIFFDDNGQNDIQDEFRQVRGFQAILHVLDAAIQHVETQETPMSISHVEDFAQIAIDVLSILTKALRKHHGNSRYFTKRVAEGGWQALRQLMQSVSSIIASSAPERSRFDSLLRLFSAALALALGDSAYNNILKPLWAEDSGISLGLDNGDASAKTEASHGSGSEATTPESLQTLARNCFDRSERILNLEAVTIMSDFYLLSEPGMETVPKNIAVLPTAVLTVLDCLIETSESNKIAIHNAGTLSILLPRLAGQGTEEHEAALLQKLCKLLLPLGTRRLEETAQIFKLACENDSAKEILLEALQRSKQPPAIRFDLSTSGHCSIELASLPRPFPPTTGYTFSCWINIEHFDSDCHTTIFGAFDASQTCFVLVYIEKDTHQLILQTSVTAKRPSVRFKRFRFGAGEWYHIAIVHRPSRTSGSSPAILYVNGRCIEEQHCTYPEAPPLIPELRAPVPSQVINTTRRPVQAFFGTPQDLASQASDRSLHLKWSLASAYLIDASLSPELVAVHQKLGPRYCGNFQDCIGPFLTYRASAELNRYNEMLHADKDDKSEIVKATQSQGSELLPEGKLLISMSASSIVNMNGLLANGVNIGHMLNEKAAAHLQSLTRNGNPILLNAARPAINEAMTRSYGAAVITGNPVLALTPGLDDGSWQIGGCLPINMKIIQSATTADSLVTSVELLFQSILDNWRTSEVMEKDNGFGILAVLLREKLGVYTSGPGGHKIAPIAKTMQQREELALRLLKVVLAFVGYNVKSPENSLLINPMAYRVLLVDFDTWRTISSETQKLYYQQMAGFVWKNNNQIFNMKRYNKMRVVRRFLGALKVDPVSSEVLPEILHALRALSLCKTAHLNHRDIASFITYALHDERALQSTNPLLRTSRNRSTSIKLSSPRLATPETPSPTSTSPSTLKLSQSDLGVSIVETYSEVLCGFETNTHIKRFDQQVPTRWILHLLAEPDPRVVGSALSIISRALVEIPSFKSKFAEKNNGFTTLQARLRSHWTSPKVWMGCFAVLFGRPFVSQENADELTIFHLMEAFMQQGESEIRHPEIFPAISSMLEAGLRTVVKDSAHQKANEDTAELNPIPKTIIQFLADVHSRNKSFRDFAVDSHYVQELLFVLFPLITSADRLNASAELASESPLNFQGREVVLRPHSNSLGERPAVLRSGSSRTLPTQGRPNQLQIPRRTSSFVFVNPTAAEVKQSTVSTRFNAIMSPTTSKPIKINVGNAVVESLLELVVMVYLDQVSQRKDFAGFGLFLKVPPGFQEHQAYFESYVLLHTMHQLWNHLQLNQELMVEPRTLTNLARYSLHMAEAVFEGWFIDGAQPLLDFTGKALEYLQQPAVSATKGVRLCSQAVSTLRSVFLRVTLLRLSELDEAEGDADALDFLRKMTYWQTILFSPQNQELPFIRLICYLLYIKMTSPSLPVRHAAASLWRMLLVQKPTEAATILIQNSDPNQRHISTGLIKLAAHDDDELLEWIDQNRKPLDEFFHETMSRFWDEFVNSENQKTEESARNRLAKRKEKLKQWKTTESDLDNVAHRFEVSTRHWRSNIHSQERLKYQGALQDQQENLNHIQSVIARLETLLKQPSGLFPEKGPFKWQLDQTESRNRMRIRIVPDSRRDQEAFQPKRKASERMSHTKLRIDTQSRPSLLSDNIYSAEPTPRTPANLSVPAPEDTPSSPRADSISGSALLDGEFEMVDDPKDGEEGFEDKNRKVLKSLQRGDRVQNICNVSRVVGLEAFEGLLIIGKKCLYLQDDMFQRSDGEIVSVAHAPDEERDPYVQLISGKEIKTKRRQRAEREPARHWTWQELLHISKRRFLFRDVALEVFFTDGRSYLLTFMTPTARNDVYANLAGKSPLVYGSLSSLPAEDAWRLDSLRNPEETPQSFGYKFANVFNSTSSNAATRRWTRGEISNFQYLMLVNNMAGRTFNDLTQYPVFPWILADYTSEELDLTDPRSFRDLSKPMGCQHPARESEFRERYRAFAEMGDEHSPPFHYGTHYSSAMIVSSYLIRLPPFVQSYLLLQGGNFDHADRLFDSIEKAWLSASKENMTDVRELTPEFFCLPEFLQNINGYDFGQKQGSGQTINDVVLPPWAKGDPHIFIAKHREALESPYVSQHLQEWIDLIFGYKQRGEAALEATNVFHHLSYQGAKDLDTMQDEVEKLATIGIIHNFGQTPHQVFQRVHPRREDEKHRVERLDTIAESLIKLPFPLHESHERVMALTYSPAQERLLCSPPCKLNVPPACKNYLQWGFADNSLRFFTADNKRMLGLYENLHIGQISAALFADSKTLITGGADSTIGVWTIGFTSDSADIQSRTYLFGHRTPVSVLAASRAFSTLVSASVDGQVFLWDLNRFDCVRVLQEANNGSRTIQCAKVNNLTGHIVLCSGAYVRVFTLNGHLLVEQKVCDAEDDEITCCAFYEGAANEWVERVLLFTGHKRGIVNVWSLVTLRDGAWHLQLIKRLMHVEPTRGEPNIQVPTITCVLPMSQAVYTGDEDGKVYEWNCVQRQGAGPFAGWR</sequence>
<dbReference type="SUPFAM" id="SSF50978">
    <property type="entry name" value="WD40 repeat-like"/>
    <property type="match status" value="1"/>
</dbReference>
<dbReference type="InterPro" id="IPR001680">
    <property type="entry name" value="WD40_rpt"/>
</dbReference>
<dbReference type="Gene3D" id="2.30.29.30">
    <property type="entry name" value="Pleckstrin-homology domain (PH domain)/Phosphotyrosine-binding domain (PTB)"/>
    <property type="match status" value="1"/>
</dbReference>
<dbReference type="PROSITE" id="PS00678">
    <property type="entry name" value="WD_REPEATS_1"/>
    <property type="match status" value="1"/>
</dbReference>
<evidence type="ECO:0000256" key="1">
    <source>
        <dbReference type="ARBA" id="ARBA00022574"/>
    </source>
</evidence>
<dbReference type="InterPro" id="IPR013320">
    <property type="entry name" value="ConA-like_dom_sf"/>
</dbReference>
<dbReference type="PROSITE" id="PS50294">
    <property type="entry name" value="WD_REPEATS_REGION"/>
    <property type="match status" value="1"/>
</dbReference>
<dbReference type="PROSITE" id="PS50197">
    <property type="entry name" value="BEACH"/>
    <property type="match status" value="1"/>
</dbReference>
<feature type="domain" description="BEACH-type PH" evidence="6">
    <location>
        <begin position="1777"/>
        <end position="1909"/>
    </location>
</feature>
<comment type="caution">
    <text evidence="7">The sequence shown here is derived from an EMBL/GenBank/DDBJ whole genome shotgun (WGS) entry which is preliminary data.</text>
</comment>
<dbReference type="PANTHER" id="PTHR46108">
    <property type="entry name" value="BLUE CHEESE"/>
    <property type="match status" value="1"/>
</dbReference>
<dbReference type="Pfam" id="PF23295">
    <property type="entry name" value="Arm_4"/>
    <property type="match status" value="1"/>
</dbReference>
<evidence type="ECO:0000313" key="8">
    <source>
        <dbReference type="Proteomes" id="UP001341245"/>
    </source>
</evidence>
<feature type="region of interest" description="Disordered" evidence="4">
    <location>
        <begin position="931"/>
        <end position="968"/>
    </location>
</feature>
<dbReference type="Proteomes" id="UP001341245">
    <property type="component" value="Unassembled WGS sequence"/>
</dbReference>
<evidence type="ECO:0000256" key="3">
    <source>
        <dbReference type="PROSITE-ProRule" id="PRU00221"/>
    </source>
</evidence>
<evidence type="ECO:0000259" key="6">
    <source>
        <dbReference type="PROSITE" id="PS51783"/>
    </source>
</evidence>
<dbReference type="SUPFAM" id="SSF49899">
    <property type="entry name" value="Concanavalin A-like lectins/glucanases"/>
    <property type="match status" value="1"/>
</dbReference>
<dbReference type="Gene3D" id="2.130.10.10">
    <property type="entry name" value="YVTN repeat-like/Quinoprotein amine dehydrogenase"/>
    <property type="match status" value="1"/>
</dbReference>
<evidence type="ECO:0000259" key="5">
    <source>
        <dbReference type="PROSITE" id="PS50197"/>
    </source>
</evidence>